<dbReference type="AlphaFoldDB" id="A0A1W6LKX1"/>
<evidence type="ECO:0000313" key="2">
    <source>
        <dbReference type="Proteomes" id="UP000193334"/>
    </source>
</evidence>
<organism evidence="1 2">
    <name type="scientific">Sedimentisphaera salicampi</name>
    <dbReference type="NCBI Taxonomy" id="1941349"/>
    <lineage>
        <taxon>Bacteria</taxon>
        <taxon>Pseudomonadati</taxon>
        <taxon>Planctomycetota</taxon>
        <taxon>Phycisphaerae</taxon>
        <taxon>Sedimentisphaerales</taxon>
        <taxon>Sedimentisphaeraceae</taxon>
        <taxon>Sedimentisphaera</taxon>
    </lineage>
</organism>
<proteinExistence type="predicted"/>
<name>A0A1W6LKX1_9BACT</name>
<keyword evidence="2" id="KW-1185">Reference proteome</keyword>
<dbReference type="KEGG" id="pbp:STSP1_00801"/>
<dbReference type="Proteomes" id="UP000193334">
    <property type="component" value="Chromosome"/>
</dbReference>
<protein>
    <submittedName>
        <fullName evidence="1">Uncharacterized protein</fullName>
    </submittedName>
</protein>
<reference evidence="2" key="1">
    <citation type="submission" date="2017-04" db="EMBL/GenBank/DDBJ databases">
        <title>Comparative genomics and description of representatives of a novel lineage of planctomycetes thriving in anoxic sediments.</title>
        <authorList>
            <person name="Spring S."/>
            <person name="Bunk B."/>
            <person name="Sproer C."/>
        </authorList>
    </citation>
    <scope>NUCLEOTIDE SEQUENCE [LARGE SCALE GENOMIC DNA]</scope>
    <source>
        <strain evidence="2">ST-PulAB-D4</strain>
    </source>
</reference>
<dbReference type="STRING" id="1941349.STSP1_00801"/>
<dbReference type="EMBL" id="CP021023">
    <property type="protein sequence ID" value="ARN56419.1"/>
    <property type="molecule type" value="Genomic_DNA"/>
</dbReference>
<dbReference type="RefSeq" id="WP_085755114.1">
    <property type="nucleotide sequence ID" value="NZ_CP021023.1"/>
</dbReference>
<gene>
    <name evidence="1" type="ORF">STSP1_00801</name>
</gene>
<dbReference type="Gene3D" id="2.60.120.260">
    <property type="entry name" value="Galactose-binding domain-like"/>
    <property type="match status" value="1"/>
</dbReference>
<sequence length="256" mass="28883">MECFTGTRVEGGINTYLEGGTAVVRCSDDYSLWYPSGKAPEGFDIVNLIESYAQTKSPPYFITVYDTGNHIIDYAQECKNRLGPNFVITGVEDFISLLYQSPEYWTRLSYDNFETGFGNFLSGGYNCSHIPASGYAYQGQGAVRIQSSGESSALISKLADLTAFQDLKVNFWYQASSMELEDQDSFKLEFYNGSSWDKVESFSAGADFENGKYYHQIIELDSSNYNFASDSKLRFICQADSNWDYVYLDKIEISVK</sequence>
<evidence type="ECO:0000313" key="1">
    <source>
        <dbReference type="EMBL" id="ARN56419.1"/>
    </source>
</evidence>
<accession>A0A1W6LKX1</accession>